<evidence type="ECO:0000256" key="1">
    <source>
        <dbReference type="ARBA" id="ARBA00022729"/>
    </source>
</evidence>
<evidence type="ECO:0000256" key="9">
    <source>
        <dbReference type="SAM" id="Phobius"/>
    </source>
</evidence>
<comment type="caution">
    <text evidence="7">Lacks conserved residue(s) required for the propagation of feature annotation.</text>
</comment>
<dbReference type="CDD" id="cd00054">
    <property type="entry name" value="EGF_CA"/>
    <property type="match status" value="1"/>
</dbReference>
<feature type="domain" description="SRCR" evidence="11">
    <location>
        <begin position="210"/>
        <end position="311"/>
    </location>
</feature>
<accession>A0A2T7NY97</accession>
<dbReference type="SMART" id="SM00181">
    <property type="entry name" value="EGF"/>
    <property type="match status" value="2"/>
</dbReference>
<dbReference type="InterPro" id="IPR001881">
    <property type="entry name" value="EGF-like_Ca-bd_dom"/>
</dbReference>
<dbReference type="GO" id="GO:0005509">
    <property type="term" value="F:calcium ion binding"/>
    <property type="evidence" value="ECO:0007669"/>
    <property type="project" value="InterPro"/>
</dbReference>
<evidence type="ECO:0000259" key="10">
    <source>
        <dbReference type="PROSITE" id="PS50026"/>
    </source>
</evidence>
<evidence type="ECO:0000313" key="12">
    <source>
        <dbReference type="EMBL" id="PVD26142.1"/>
    </source>
</evidence>
<dbReference type="InterPro" id="IPR036772">
    <property type="entry name" value="SRCR-like_dom_sf"/>
</dbReference>
<dbReference type="Proteomes" id="UP000245119">
    <property type="component" value="Linkage Group LG8"/>
</dbReference>
<keyword evidence="9" id="KW-0812">Transmembrane</keyword>
<dbReference type="InterPro" id="IPR001190">
    <property type="entry name" value="SRCR"/>
</dbReference>
<organism evidence="12 13">
    <name type="scientific">Pomacea canaliculata</name>
    <name type="common">Golden apple snail</name>
    <dbReference type="NCBI Taxonomy" id="400727"/>
    <lineage>
        <taxon>Eukaryota</taxon>
        <taxon>Metazoa</taxon>
        <taxon>Spiralia</taxon>
        <taxon>Lophotrochozoa</taxon>
        <taxon>Mollusca</taxon>
        <taxon>Gastropoda</taxon>
        <taxon>Caenogastropoda</taxon>
        <taxon>Architaenioglossa</taxon>
        <taxon>Ampullarioidea</taxon>
        <taxon>Ampullariidae</taxon>
        <taxon>Pomacea</taxon>
    </lineage>
</organism>
<keyword evidence="9" id="KW-0472">Membrane</keyword>
<evidence type="ECO:0000256" key="3">
    <source>
        <dbReference type="ARBA" id="ARBA00023157"/>
    </source>
</evidence>
<dbReference type="SMART" id="SM00179">
    <property type="entry name" value="EGF_CA"/>
    <property type="match status" value="2"/>
</dbReference>
<evidence type="ECO:0000259" key="11">
    <source>
        <dbReference type="PROSITE" id="PS50287"/>
    </source>
</evidence>
<dbReference type="InterPro" id="IPR018097">
    <property type="entry name" value="EGF_Ca-bd_CS"/>
</dbReference>
<feature type="compositionally biased region" description="Basic and acidic residues" evidence="8">
    <location>
        <begin position="668"/>
        <end position="688"/>
    </location>
</feature>
<evidence type="ECO:0000256" key="6">
    <source>
        <dbReference type="PROSITE-ProRule" id="PRU00076"/>
    </source>
</evidence>
<keyword evidence="2" id="KW-0677">Repeat</keyword>
<dbReference type="PROSITE" id="PS50026">
    <property type="entry name" value="EGF_3"/>
    <property type="match status" value="1"/>
</dbReference>
<keyword evidence="13" id="KW-1185">Reference proteome</keyword>
<name>A0A2T7NY97_POMCA</name>
<evidence type="ECO:0000256" key="5">
    <source>
        <dbReference type="ARBA" id="ARBA00023180"/>
    </source>
</evidence>
<dbReference type="CDD" id="cd00055">
    <property type="entry name" value="EGF_Lam"/>
    <property type="match status" value="1"/>
</dbReference>
<dbReference type="GO" id="GO:0016020">
    <property type="term" value="C:membrane"/>
    <property type="evidence" value="ECO:0007669"/>
    <property type="project" value="InterPro"/>
</dbReference>
<keyword evidence="1" id="KW-0732">Signal</keyword>
<dbReference type="SUPFAM" id="SSF56487">
    <property type="entry name" value="SRCR-like"/>
    <property type="match status" value="1"/>
</dbReference>
<dbReference type="Gene3D" id="3.10.250.10">
    <property type="entry name" value="SRCR-like domain"/>
    <property type="match status" value="1"/>
</dbReference>
<dbReference type="InterPro" id="IPR000152">
    <property type="entry name" value="EGF-type_Asp/Asn_hydroxyl_site"/>
</dbReference>
<feature type="compositionally biased region" description="Polar residues" evidence="8">
    <location>
        <begin position="650"/>
        <end position="663"/>
    </location>
</feature>
<dbReference type="PROSITE" id="PS50287">
    <property type="entry name" value="SRCR_2"/>
    <property type="match status" value="1"/>
</dbReference>
<gene>
    <name evidence="12" type="ORF">C0Q70_13810</name>
</gene>
<dbReference type="Gene3D" id="2.10.25.10">
    <property type="entry name" value="Laminin"/>
    <property type="match status" value="1"/>
</dbReference>
<sequence>MTSHLCNETSSTPGFVCTCTHLGEQLPPRNICIPIPESQKIYVSTLLNISFSFVRWNDLNTPDKVREAILTNYPPDEVEGLVSGIFIDTAPLPGPLNLGKLKLLYILVFSENVTTRIKESLARRVLKLEELQAVTVRGENISIIDYIGLFDTEQQLKNANATNDAIDWCSSPSLFSCRNHSTCFDHGLRYTCPCKVGYYDNNNNECQLTVRLVNSTEPVAGRLEYMSGGEWRTVCQLGFTSLNADVTCRQLGLPSRGAVYYDDAVYGEGTGDVHMYRMTCTGRELALSQCPSEPLPPGSCNHSMDVSIRCDTVCVDDYHFGLNCSQPCVCNVSNTDVCDRDNGTCYCKAGWEGVTCDDDVDECRQTGACRGPLERCQNTQGSFLCLCEDEADRNEGGVCTGVRPPSDPEASSSVGVVLTAVLCSVGGAALVVVVVIICRVIRKRKDIETMRQRERACVCVCVRRTYLSTGKAELDGYDNPRHSGGHEEVYDEITDEVELSEEGTSDGYTRPDSVTVESLLLAKELPEGTEDSNHGYLTVTGDLSTAKTADFRSDRPELPLRHVTEMEAGDVSDNTGQVSSHDDGYLHPVAPEADKAGNLPVDDYYLHPIAKESDNTGQVLLSDDQSLVGERDSGASLHPDDDGYLHPYDPQNQYRNLQQQMTSEAEDIVSHSDLIDDDNDRKLEHPSA</sequence>
<feature type="transmembrane region" description="Helical" evidence="9">
    <location>
        <begin position="414"/>
        <end position="441"/>
    </location>
</feature>
<dbReference type="STRING" id="400727.A0A2T7NY97"/>
<dbReference type="PANTHER" id="PTHR19331:SF465">
    <property type="entry name" value="EGG PEPTIDE SPERACT RECEPTOR"/>
    <property type="match status" value="1"/>
</dbReference>
<dbReference type="InterPro" id="IPR002049">
    <property type="entry name" value="LE_dom"/>
</dbReference>
<keyword evidence="9" id="KW-1133">Transmembrane helix</keyword>
<dbReference type="PRINTS" id="PR00258">
    <property type="entry name" value="SPERACTRCPTR"/>
</dbReference>
<keyword evidence="4" id="KW-0675">Receptor</keyword>
<keyword evidence="3 7" id="KW-1015">Disulfide bond</keyword>
<evidence type="ECO:0000256" key="2">
    <source>
        <dbReference type="ARBA" id="ARBA00022737"/>
    </source>
</evidence>
<dbReference type="FunFam" id="3.10.250.10:FF:000007">
    <property type="entry name" value="Soluble scavenger receptor cysteine-rich domain-containing protein SSC5D"/>
    <property type="match status" value="1"/>
</dbReference>
<feature type="region of interest" description="Disordered" evidence="8">
    <location>
        <begin position="629"/>
        <end position="688"/>
    </location>
</feature>
<dbReference type="PANTHER" id="PTHR19331">
    <property type="entry name" value="SCAVENGER RECEPTOR DOMAIN-CONTAINING"/>
    <property type="match status" value="1"/>
</dbReference>
<dbReference type="EMBL" id="PZQS01000008">
    <property type="protein sequence ID" value="PVD26142.1"/>
    <property type="molecule type" value="Genomic_DNA"/>
</dbReference>
<evidence type="ECO:0000256" key="7">
    <source>
        <dbReference type="PROSITE-ProRule" id="PRU00196"/>
    </source>
</evidence>
<evidence type="ECO:0000313" key="13">
    <source>
        <dbReference type="Proteomes" id="UP000245119"/>
    </source>
</evidence>
<dbReference type="Pfam" id="PF00530">
    <property type="entry name" value="SRCR"/>
    <property type="match status" value="1"/>
</dbReference>
<keyword evidence="5" id="KW-0325">Glycoprotein</keyword>
<dbReference type="PROSITE" id="PS01186">
    <property type="entry name" value="EGF_2"/>
    <property type="match status" value="1"/>
</dbReference>
<dbReference type="PROSITE" id="PS00010">
    <property type="entry name" value="ASX_HYDROXYL"/>
    <property type="match status" value="1"/>
</dbReference>
<feature type="compositionally biased region" description="Basic and acidic residues" evidence="8">
    <location>
        <begin position="629"/>
        <end position="644"/>
    </location>
</feature>
<dbReference type="PROSITE" id="PS01187">
    <property type="entry name" value="EGF_CA"/>
    <property type="match status" value="1"/>
</dbReference>
<evidence type="ECO:0000256" key="4">
    <source>
        <dbReference type="ARBA" id="ARBA00023170"/>
    </source>
</evidence>
<evidence type="ECO:0000256" key="8">
    <source>
        <dbReference type="SAM" id="MobiDB-lite"/>
    </source>
</evidence>
<feature type="region of interest" description="Disordered" evidence="8">
    <location>
        <begin position="548"/>
        <end position="599"/>
    </location>
</feature>
<feature type="domain" description="EGF-like" evidence="10">
    <location>
        <begin position="165"/>
        <end position="207"/>
    </location>
</feature>
<feature type="compositionally biased region" description="Basic and acidic residues" evidence="8">
    <location>
        <begin position="549"/>
        <end position="565"/>
    </location>
</feature>
<feature type="disulfide bond" evidence="7">
    <location>
        <begin position="280"/>
        <end position="290"/>
    </location>
</feature>
<comment type="caution">
    <text evidence="12">The sequence shown here is derived from an EMBL/GenBank/DDBJ whole genome shotgun (WGS) entry which is preliminary data.</text>
</comment>
<dbReference type="SMART" id="SM00202">
    <property type="entry name" value="SR"/>
    <property type="match status" value="1"/>
</dbReference>
<reference evidence="12 13" key="1">
    <citation type="submission" date="2018-04" db="EMBL/GenBank/DDBJ databases">
        <title>The genome of golden apple snail Pomacea canaliculata provides insight into stress tolerance and invasive adaptation.</title>
        <authorList>
            <person name="Liu C."/>
            <person name="Liu B."/>
            <person name="Ren Y."/>
            <person name="Zhang Y."/>
            <person name="Wang H."/>
            <person name="Li S."/>
            <person name="Jiang F."/>
            <person name="Yin L."/>
            <person name="Zhang G."/>
            <person name="Qian W."/>
            <person name="Fan W."/>
        </authorList>
    </citation>
    <scope>NUCLEOTIDE SEQUENCE [LARGE SCALE GENOMIC DNA]</scope>
    <source>
        <strain evidence="12">SZHN2017</strain>
        <tissue evidence="12">Muscle</tissue>
    </source>
</reference>
<proteinExistence type="predicted"/>
<dbReference type="AlphaFoldDB" id="A0A2T7NY97"/>
<protein>
    <submittedName>
        <fullName evidence="12">Uncharacterized protein</fullName>
    </submittedName>
</protein>
<keyword evidence="6" id="KW-0245">EGF-like domain</keyword>
<dbReference type="InterPro" id="IPR000742">
    <property type="entry name" value="EGF"/>
</dbReference>